<organism evidence="1 2">
    <name type="scientific">Arctium lappa</name>
    <name type="common">Greater burdock</name>
    <name type="synonym">Lappa major</name>
    <dbReference type="NCBI Taxonomy" id="4217"/>
    <lineage>
        <taxon>Eukaryota</taxon>
        <taxon>Viridiplantae</taxon>
        <taxon>Streptophyta</taxon>
        <taxon>Embryophyta</taxon>
        <taxon>Tracheophyta</taxon>
        <taxon>Spermatophyta</taxon>
        <taxon>Magnoliopsida</taxon>
        <taxon>eudicotyledons</taxon>
        <taxon>Gunneridae</taxon>
        <taxon>Pentapetalae</taxon>
        <taxon>asterids</taxon>
        <taxon>campanulids</taxon>
        <taxon>Asterales</taxon>
        <taxon>Asteraceae</taxon>
        <taxon>Carduoideae</taxon>
        <taxon>Cardueae</taxon>
        <taxon>Arctiinae</taxon>
        <taxon>Arctium</taxon>
    </lineage>
</organism>
<gene>
    <name evidence="1" type="ORF">L6452_32859</name>
</gene>
<name>A0ACB8Z6D7_ARCLA</name>
<comment type="caution">
    <text evidence="1">The sequence shown here is derived from an EMBL/GenBank/DDBJ whole genome shotgun (WGS) entry which is preliminary data.</text>
</comment>
<reference evidence="2" key="1">
    <citation type="journal article" date="2022" name="Mol. Ecol. Resour.">
        <title>The genomes of chicory, endive, great burdock and yacon provide insights into Asteraceae palaeo-polyploidization history and plant inulin production.</title>
        <authorList>
            <person name="Fan W."/>
            <person name="Wang S."/>
            <person name="Wang H."/>
            <person name="Wang A."/>
            <person name="Jiang F."/>
            <person name="Liu H."/>
            <person name="Zhao H."/>
            <person name="Xu D."/>
            <person name="Zhang Y."/>
        </authorList>
    </citation>
    <scope>NUCLEOTIDE SEQUENCE [LARGE SCALE GENOMIC DNA]</scope>
    <source>
        <strain evidence="2">cv. Niubang</strain>
    </source>
</reference>
<proteinExistence type="predicted"/>
<accession>A0ACB8Z6D7</accession>
<keyword evidence="2" id="KW-1185">Reference proteome</keyword>
<protein>
    <submittedName>
        <fullName evidence="1">Uncharacterized protein</fullName>
    </submittedName>
</protein>
<evidence type="ECO:0000313" key="1">
    <source>
        <dbReference type="EMBL" id="KAI3693031.1"/>
    </source>
</evidence>
<evidence type="ECO:0000313" key="2">
    <source>
        <dbReference type="Proteomes" id="UP001055879"/>
    </source>
</evidence>
<dbReference type="Proteomes" id="UP001055879">
    <property type="component" value="Linkage Group LG11"/>
</dbReference>
<reference evidence="1 2" key="2">
    <citation type="journal article" date="2022" name="Mol. Ecol. Resour.">
        <title>The genomes of chicory, endive, great burdock and yacon provide insights into Asteraceae paleo-polyploidization history and plant inulin production.</title>
        <authorList>
            <person name="Fan W."/>
            <person name="Wang S."/>
            <person name="Wang H."/>
            <person name="Wang A."/>
            <person name="Jiang F."/>
            <person name="Liu H."/>
            <person name="Zhao H."/>
            <person name="Xu D."/>
            <person name="Zhang Y."/>
        </authorList>
    </citation>
    <scope>NUCLEOTIDE SEQUENCE [LARGE SCALE GENOMIC DNA]</scope>
    <source>
        <strain evidence="2">cv. Niubang</strain>
    </source>
</reference>
<sequence length="75" mass="8721">MLVPMWNKVSTTLSSNIFLLTLLEICTNCRSILFYCDGWMICTRISSADYFHILICHFSFGSLLVEVSYEKMRLT</sequence>
<dbReference type="EMBL" id="CM042057">
    <property type="protein sequence ID" value="KAI3693031.1"/>
    <property type="molecule type" value="Genomic_DNA"/>
</dbReference>